<protein>
    <submittedName>
        <fullName evidence="1">Uncharacterized protein</fullName>
    </submittedName>
</protein>
<name>A0A229UM12_9BACL</name>
<dbReference type="RefSeq" id="WP_094016732.1">
    <property type="nucleotide sequence ID" value="NZ_NMQW01000031.1"/>
</dbReference>
<keyword evidence="2" id="KW-1185">Reference proteome</keyword>
<proteinExistence type="predicted"/>
<evidence type="ECO:0000313" key="2">
    <source>
        <dbReference type="Proteomes" id="UP000215509"/>
    </source>
</evidence>
<accession>A0A229UM12</accession>
<dbReference type="AlphaFoldDB" id="A0A229UM12"/>
<dbReference type="Proteomes" id="UP000215509">
    <property type="component" value="Unassembled WGS sequence"/>
</dbReference>
<sequence length="154" mass="16989">MRSFNAVEESPILQMHWTEQFFQETAKDVQQGDFIEAMHHVMFYASLLFQRQQGLAAGSLIGLPLAWQWGEDEVVAKVKACVPASFASVLDCSLMSSEAEACPGSAAGLAAGHDLTETELREQAAQFIRFAQVQLTSPEETGLHHTTAWRSMCL</sequence>
<gene>
    <name evidence="1" type="ORF">CF651_20460</name>
</gene>
<dbReference type="OrthoDB" id="2608753at2"/>
<dbReference type="EMBL" id="NMQW01000031">
    <property type="protein sequence ID" value="OXM84450.1"/>
    <property type="molecule type" value="Genomic_DNA"/>
</dbReference>
<organism evidence="1 2">
    <name type="scientific">Paenibacillus rigui</name>
    <dbReference type="NCBI Taxonomy" id="554312"/>
    <lineage>
        <taxon>Bacteria</taxon>
        <taxon>Bacillati</taxon>
        <taxon>Bacillota</taxon>
        <taxon>Bacilli</taxon>
        <taxon>Bacillales</taxon>
        <taxon>Paenibacillaceae</taxon>
        <taxon>Paenibacillus</taxon>
    </lineage>
</organism>
<reference evidence="1 2" key="1">
    <citation type="submission" date="2017-07" db="EMBL/GenBank/DDBJ databases">
        <title>Genome sequencing and assembly of Paenibacillus rigui.</title>
        <authorList>
            <person name="Mayilraj S."/>
        </authorList>
    </citation>
    <scope>NUCLEOTIDE SEQUENCE [LARGE SCALE GENOMIC DNA]</scope>
    <source>
        <strain evidence="1 2">JCM 16352</strain>
    </source>
</reference>
<comment type="caution">
    <text evidence="1">The sequence shown here is derived from an EMBL/GenBank/DDBJ whole genome shotgun (WGS) entry which is preliminary data.</text>
</comment>
<evidence type="ECO:0000313" key="1">
    <source>
        <dbReference type="EMBL" id="OXM84450.1"/>
    </source>
</evidence>